<name>A0ABY7E7T2_MYAAR</name>
<gene>
    <name evidence="7" type="ORF">MAR_020633</name>
</gene>
<dbReference type="PANTHER" id="PTHR43272">
    <property type="entry name" value="LONG-CHAIN-FATTY-ACID--COA LIGASE"/>
    <property type="match status" value="1"/>
</dbReference>
<evidence type="ECO:0000259" key="6">
    <source>
        <dbReference type="Pfam" id="PF00501"/>
    </source>
</evidence>
<keyword evidence="8" id="KW-1185">Reference proteome</keyword>
<dbReference type="InterPro" id="IPR042099">
    <property type="entry name" value="ANL_N_sf"/>
</dbReference>
<dbReference type="Pfam" id="PF00501">
    <property type="entry name" value="AMP-binding"/>
    <property type="match status" value="2"/>
</dbReference>
<feature type="domain" description="AMP-dependent synthetase/ligase" evidence="6">
    <location>
        <begin position="78"/>
        <end position="203"/>
    </location>
</feature>
<sequence length="449" mass="49388">MDVLGDSVGMMCASAGALTAIAGAAAVYYMSKMPDPTCSKLMPKGELLDYKPHKDVCTLLDVFKQGVKTAADSPFLGTRSGPNREYEWITYQESYDQARWFGSWLLDQGLESGKDNNIIGVFAQNRQEWIISDLGCRCYNLLVVALYETLGHDAIIFVINQTQMPLLVCDSAEKVNKILSLVEEAGIKHVKTLVVMDNNADVNSALATKLGINIVTFQDALEKGKANLKPEAVMEGYGQTEAVAGVTFHVPGELYKDPMLALCTACWPINFKEKWQNDMYEAFGQTEAVAAVTMTIPCETLSGMVGPPMPQNFVKLVDSQEQGYFAANNQGEVLVKGGNVASGYYKEPEKTAETFDKDGWLHTGDIGEWLPGEYIAPEKIETVYCRSKFVAQVFVEGNSLQPFAVAIVVPDEEVLLQWACNNGVTGKFQDLCESQKIELLKNVILQKNC</sequence>
<evidence type="ECO:0000256" key="5">
    <source>
        <dbReference type="ARBA" id="ARBA00026121"/>
    </source>
</evidence>
<proteinExistence type="predicted"/>
<dbReference type="EMBL" id="CP111016">
    <property type="protein sequence ID" value="WAR05264.1"/>
    <property type="molecule type" value="Genomic_DNA"/>
</dbReference>
<accession>A0ABY7E7T2</accession>
<keyword evidence="3" id="KW-0443">Lipid metabolism</keyword>
<dbReference type="Gene3D" id="3.40.50.12780">
    <property type="entry name" value="N-terminal domain of ligase-like"/>
    <property type="match status" value="2"/>
</dbReference>
<keyword evidence="1" id="KW-0436">Ligase</keyword>
<evidence type="ECO:0000256" key="3">
    <source>
        <dbReference type="ARBA" id="ARBA00022832"/>
    </source>
</evidence>
<dbReference type="PANTHER" id="PTHR43272:SF33">
    <property type="entry name" value="AMP-BINDING DOMAIN-CONTAINING PROTEIN-RELATED"/>
    <property type="match status" value="1"/>
</dbReference>
<evidence type="ECO:0000256" key="1">
    <source>
        <dbReference type="ARBA" id="ARBA00022598"/>
    </source>
</evidence>
<keyword evidence="4" id="KW-0067">ATP-binding</keyword>
<dbReference type="SUPFAM" id="SSF56801">
    <property type="entry name" value="Acetyl-CoA synthetase-like"/>
    <property type="match status" value="1"/>
</dbReference>
<feature type="domain" description="AMP-dependent synthetase/ligase" evidence="6">
    <location>
        <begin position="271"/>
        <end position="345"/>
    </location>
</feature>
<dbReference type="Proteomes" id="UP001164746">
    <property type="component" value="Chromosome 5"/>
</dbReference>
<dbReference type="InterPro" id="IPR000873">
    <property type="entry name" value="AMP-dep_synth/lig_dom"/>
</dbReference>
<protein>
    <recommendedName>
        <fullName evidence="5">long-chain-fatty-acid--CoA ligase</fullName>
        <ecNumber evidence="5">6.2.1.3</ecNumber>
    </recommendedName>
</protein>
<evidence type="ECO:0000313" key="8">
    <source>
        <dbReference type="Proteomes" id="UP001164746"/>
    </source>
</evidence>
<keyword evidence="3" id="KW-0276">Fatty acid metabolism</keyword>
<organism evidence="7 8">
    <name type="scientific">Mya arenaria</name>
    <name type="common">Soft-shell clam</name>
    <dbReference type="NCBI Taxonomy" id="6604"/>
    <lineage>
        <taxon>Eukaryota</taxon>
        <taxon>Metazoa</taxon>
        <taxon>Spiralia</taxon>
        <taxon>Lophotrochozoa</taxon>
        <taxon>Mollusca</taxon>
        <taxon>Bivalvia</taxon>
        <taxon>Autobranchia</taxon>
        <taxon>Heteroconchia</taxon>
        <taxon>Euheterodonta</taxon>
        <taxon>Imparidentia</taxon>
        <taxon>Neoheterodontei</taxon>
        <taxon>Myida</taxon>
        <taxon>Myoidea</taxon>
        <taxon>Myidae</taxon>
        <taxon>Mya</taxon>
    </lineage>
</organism>
<evidence type="ECO:0000256" key="4">
    <source>
        <dbReference type="ARBA" id="ARBA00022840"/>
    </source>
</evidence>
<dbReference type="EC" id="6.2.1.3" evidence="5"/>
<evidence type="ECO:0000256" key="2">
    <source>
        <dbReference type="ARBA" id="ARBA00022741"/>
    </source>
</evidence>
<evidence type="ECO:0000313" key="7">
    <source>
        <dbReference type="EMBL" id="WAR05264.1"/>
    </source>
</evidence>
<reference evidence="7" key="1">
    <citation type="submission" date="2022-11" db="EMBL/GenBank/DDBJ databases">
        <title>Centuries of genome instability and evolution in soft-shell clam transmissible cancer (bioRxiv).</title>
        <authorList>
            <person name="Hart S.F.M."/>
            <person name="Yonemitsu M.A."/>
            <person name="Giersch R.M."/>
            <person name="Beal B.F."/>
            <person name="Arriagada G."/>
            <person name="Davis B.W."/>
            <person name="Ostrander E.A."/>
            <person name="Goff S.P."/>
            <person name="Metzger M.J."/>
        </authorList>
    </citation>
    <scope>NUCLEOTIDE SEQUENCE</scope>
    <source>
        <strain evidence="7">MELC-2E11</strain>
        <tissue evidence="7">Siphon/mantle</tissue>
    </source>
</reference>
<keyword evidence="2" id="KW-0547">Nucleotide-binding</keyword>